<dbReference type="Proteomes" id="UP001054945">
    <property type="component" value="Unassembled WGS sequence"/>
</dbReference>
<organism evidence="2 3">
    <name type="scientific">Caerostris extrusa</name>
    <name type="common">Bark spider</name>
    <name type="synonym">Caerostris bankana</name>
    <dbReference type="NCBI Taxonomy" id="172846"/>
    <lineage>
        <taxon>Eukaryota</taxon>
        <taxon>Metazoa</taxon>
        <taxon>Ecdysozoa</taxon>
        <taxon>Arthropoda</taxon>
        <taxon>Chelicerata</taxon>
        <taxon>Arachnida</taxon>
        <taxon>Araneae</taxon>
        <taxon>Araneomorphae</taxon>
        <taxon>Entelegynae</taxon>
        <taxon>Araneoidea</taxon>
        <taxon>Araneidae</taxon>
        <taxon>Caerostris</taxon>
    </lineage>
</organism>
<protein>
    <submittedName>
        <fullName evidence="2">Uncharacterized protein</fullName>
    </submittedName>
</protein>
<name>A0AAV4VJD9_CAEEX</name>
<reference evidence="2 3" key="1">
    <citation type="submission" date="2021-06" db="EMBL/GenBank/DDBJ databases">
        <title>Caerostris extrusa draft genome.</title>
        <authorList>
            <person name="Kono N."/>
            <person name="Arakawa K."/>
        </authorList>
    </citation>
    <scope>NUCLEOTIDE SEQUENCE [LARGE SCALE GENOMIC DNA]</scope>
</reference>
<feature type="compositionally biased region" description="Low complexity" evidence="1">
    <location>
        <begin position="11"/>
        <end position="25"/>
    </location>
</feature>
<evidence type="ECO:0000313" key="2">
    <source>
        <dbReference type="EMBL" id="GIY69555.1"/>
    </source>
</evidence>
<gene>
    <name evidence="2" type="ORF">CEXT_302031</name>
</gene>
<evidence type="ECO:0000313" key="3">
    <source>
        <dbReference type="Proteomes" id="UP001054945"/>
    </source>
</evidence>
<comment type="caution">
    <text evidence="2">The sequence shown here is derived from an EMBL/GenBank/DDBJ whole genome shotgun (WGS) entry which is preliminary data.</text>
</comment>
<sequence>MVPLTPSPALFHSSSASQKHSFHSQPHLQDGGEQIADRTTDCHHHHHPDDGWISFFLETFSSFTVEFRTLFTLLTFSA</sequence>
<feature type="region of interest" description="Disordered" evidence="1">
    <location>
        <begin position="1"/>
        <end position="45"/>
    </location>
</feature>
<evidence type="ECO:0000256" key="1">
    <source>
        <dbReference type="SAM" id="MobiDB-lite"/>
    </source>
</evidence>
<accession>A0AAV4VJD9</accession>
<keyword evidence="3" id="KW-1185">Reference proteome</keyword>
<proteinExistence type="predicted"/>
<dbReference type="EMBL" id="BPLR01014550">
    <property type="protein sequence ID" value="GIY69555.1"/>
    <property type="molecule type" value="Genomic_DNA"/>
</dbReference>
<dbReference type="AlphaFoldDB" id="A0AAV4VJD9"/>
<feature type="compositionally biased region" description="Basic and acidic residues" evidence="1">
    <location>
        <begin position="35"/>
        <end position="45"/>
    </location>
</feature>